<dbReference type="OrthoDB" id="199717at2759"/>
<evidence type="ECO:0000313" key="11">
    <source>
        <dbReference type="Proteomes" id="UP001149813"/>
    </source>
</evidence>
<feature type="region of interest" description="Disordered" evidence="9">
    <location>
        <begin position="183"/>
        <end position="202"/>
    </location>
</feature>
<keyword evidence="7 8" id="KW-0539">Nucleus</keyword>
<keyword evidence="4 8" id="KW-0507">mRNA processing</keyword>
<comment type="similarity">
    <text evidence="2 8">Belongs to the SYF2 family.</text>
</comment>
<evidence type="ECO:0000256" key="2">
    <source>
        <dbReference type="ARBA" id="ARBA00010028"/>
    </source>
</evidence>
<dbReference type="Pfam" id="PF08231">
    <property type="entry name" value="SYF2"/>
    <property type="match status" value="1"/>
</dbReference>
<evidence type="ECO:0000256" key="4">
    <source>
        <dbReference type="ARBA" id="ARBA00022664"/>
    </source>
</evidence>
<feature type="region of interest" description="Disordered" evidence="9">
    <location>
        <begin position="208"/>
        <end position="231"/>
    </location>
</feature>
<organism evidence="10 11">
    <name type="scientific">Coemansia erecta</name>
    <dbReference type="NCBI Taxonomy" id="147472"/>
    <lineage>
        <taxon>Eukaryota</taxon>
        <taxon>Fungi</taxon>
        <taxon>Fungi incertae sedis</taxon>
        <taxon>Zoopagomycota</taxon>
        <taxon>Kickxellomycotina</taxon>
        <taxon>Kickxellomycetes</taxon>
        <taxon>Kickxellales</taxon>
        <taxon>Kickxellaceae</taxon>
        <taxon>Coemansia</taxon>
    </lineage>
</organism>
<feature type="compositionally biased region" description="Basic and acidic residues" evidence="9">
    <location>
        <begin position="8"/>
        <end position="17"/>
    </location>
</feature>
<comment type="caution">
    <text evidence="10">The sequence shown here is derived from an EMBL/GenBank/DDBJ whole genome shotgun (WGS) entry which is preliminary data.</text>
</comment>
<evidence type="ECO:0000256" key="8">
    <source>
        <dbReference type="RuleBase" id="RU367148"/>
    </source>
</evidence>
<dbReference type="Proteomes" id="UP001149813">
    <property type="component" value="Unassembled WGS sequence"/>
</dbReference>
<dbReference type="GO" id="GO:0071014">
    <property type="term" value="C:post-mRNA release spliceosomal complex"/>
    <property type="evidence" value="ECO:0007669"/>
    <property type="project" value="TreeGrafter"/>
</dbReference>
<reference evidence="10" key="1">
    <citation type="submission" date="2022-07" db="EMBL/GenBank/DDBJ databases">
        <title>Phylogenomic reconstructions and comparative analyses of Kickxellomycotina fungi.</title>
        <authorList>
            <person name="Reynolds N.K."/>
            <person name="Stajich J.E."/>
            <person name="Barry K."/>
            <person name="Grigoriev I.V."/>
            <person name="Crous P."/>
            <person name="Smith M.E."/>
        </authorList>
    </citation>
    <scope>NUCLEOTIDE SEQUENCE</scope>
    <source>
        <strain evidence="10">NBRC 32514</strain>
    </source>
</reference>
<keyword evidence="6 8" id="KW-0508">mRNA splicing</keyword>
<name>A0A9W7XW99_9FUNG</name>
<dbReference type="PANTHER" id="PTHR13264:SF5">
    <property type="entry name" value="PRE-MRNA-SPLICING FACTOR SYF2"/>
    <property type="match status" value="1"/>
</dbReference>
<protein>
    <recommendedName>
        <fullName evidence="3 8">Pre-mRNA-splicing factor SYF2</fullName>
    </recommendedName>
</protein>
<comment type="function">
    <text evidence="8">Involved in pre-mRNA splicing.</text>
</comment>
<sequence length="266" mass="31172">MSSIENEASSRKRKEPEQSDSPIALSDEDSSSDSDSSGSSSSEDESDVDITERTDVPDNLKSHVEQLRALRNRIAQSTQDNRREVYKEHQRQRENPGEQRRYERKRHEAEKLKRREDYTGNDYERSRFKEYSIEQVEKYQKKRAKAEANIERGFAGYEQMNQRKYERDVEKLKPDLAAYQKEKEMAAAGSAGEPHRPDPRKVDKLARSIEDQQKKRAGLHKPSIEKEGEDVSYINDRNARFNRKMSRAYDKYTKEIKDNFERGTAL</sequence>
<feature type="compositionally biased region" description="Basic and acidic residues" evidence="9">
    <location>
        <begin position="80"/>
        <end position="119"/>
    </location>
</feature>
<dbReference type="GO" id="GO:0000398">
    <property type="term" value="P:mRNA splicing, via spliceosome"/>
    <property type="evidence" value="ECO:0007669"/>
    <property type="project" value="UniProtKB-UniRule"/>
</dbReference>
<comment type="subcellular location">
    <subcellularLocation>
        <location evidence="1 8">Nucleus</location>
    </subcellularLocation>
</comment>
<dbReference type="GO" id="GO:0000974">
    <property type="term" value="C:Prp19 complex"/>
    <property type="evidence" value="ECO:0007669"/>
    <property type="project" value="TreeGrafter"/>
</dbReference>
<dbReference type="InterPro" id="IPR013260">
    <property type="entry name" value="mRNA_splic_SYF2"/>
</dbReference>
<proteinExistence type="inferred from homology"/>
<evidence type="ECO:0000313" key="10">
    <source>
        <dbReference type="EMBL" id="KAJ1722129.1"/>
    </source>
</evidence>
<evidence type="ECO:0000256" key="7">
    <source>
        <dbReference type="ARBA" id="ARBA00023242"/>
    </source>
</evidence>
<feature type="compositionally biased region" description="Basic and acidic residues" evidence="9">
    <location>
        <begin position="50"/>
        <end position="68"/>
    </location>
</feature>
<dbReference type="EMBL" id="JANBOJ010000129">
    <property type="protein sequence ID" value="KAJ1722129.1"/>
    <property type="molecule type" value="Genomic_DNA"/>
</dbReference>
<dbReference type="GO" id="GO:0071013">
    <property type="term" value="C:catalytic step 2 spliceosome"/>
    <property type="evidence" value="ECO:0007669"/>
    <property type="project" value="TreeGrafter"/>
</dbReference>
<keyword evidence="11" id="KW-1185">Reference proteome</keyword>
<feature type="compositionally biased region" description="Basic and acidic residues" evidence="9">
    <location>
        <begin position="193"/>
        <end position="202"/>
    </location>
</feature>
<accession>A0A9W7XW99</accession>
<evidence type="ECO:0000256" key="1">
    <source>
        <dbReference type="ARBA" id="ARBA00004123"/>
    </source>
</evidence>
<keyword evidence="5 8" id="KW-0747">Spliceosome</keyword>
<evidence type="ECO:0000256" key="3">
    <source>
        <dbReference type="ARBA" id="ARBA00014745"/>
    </source>
</evidence>
<dbReference type="PANTHER" id="PTHR13264">
    <property type="entry name" value="GCIP-INTERACTING PROTEIN P29"/>
    <property type="match status" value="1"/>
</dbReference>
<comment type="subunit">
    <text evidence="8">May be part of a spliceosome complex.</text>
</comment>
<feature type="region of interest" description="Disordered" evidence="9">
    <location>
        <begin position="1"/>
        <end position="119"/>
    </location>
</feature>
<evidence type="ECO:0000256" key="6">
    <source>
        <dbReference type="ARBA" id="ARBA00023187"/>
    </source>
</evidence>
<evidence type="ECO:0000256" key="9">
    <source>
        <dbReference type="SAM" id="MobiDB-lite"/>
    </source>
</evidence>
<evidence type="ECO:0000256" key="5">
    <source>
        <dbReference type="ARBA" id="ARBA00022728"/>
    </source>
</evidence>
<dbReference type="AlphaFoldDB" id="A0A9W7XW99"/>
<gene>
    <name evidence="10" type="primary">syf2</name>
    <name evidence="10" type="ORF">LPJ53_003426</name>
</gene>